<comment type="caution">
    <text evidence="2">The sequence shown here is derived from an EMBL/GenBank/DDBJ whole genome shotgun (WGS) entry which is preliminary data.</text>
</comment>
<keyword evidence="3" id="KW-1185">Reference proteome</keyword>
<dbReference type="InterPro" id="IPR001810">
    <property type="entry name" value="F-box_dom"/>
</dbReference>
<dbReference type="PANTHER" id="PTHR32278:SF11">
    <property type="entry name" value="F-BOX DOMAIN-CONTAINING PROTEIN"/>
    <property type="match status" value="1"/>
</dbReference>
<reference evidence="2 3" key="1">
    <citation type="journal article" date="2018" name="Mol. Plant">
        <title>The genome of Artemisia annua provides insight into the evolution of Asteraceae family and artemisinin biosynthesis.</title>
        <authorList>
            <person name="Shen Q."/>
            <person name="Zhang L."/>
            <person name="Liao Z."/>
            <person name="Wang S."/>
            <person name="Yan T."/>
            <person name="Shi P."/>
            <person name="Liu M."/>
            <person name="Fu X."/>
            <person name="Pan Q."/>
            <person name="Wang Y."/>
            <person name="Lv Z."/>
            <person name="Lu X."/>
            <person name="Zhang F."/>
            <person name="Jiang W."/>
            <person name="Ma Y."/>
            <person name="Chen M."/>
            <person name="Hao X."/>
            <person name="Li L."/>
            <person name="Tang Y."/>
            <person name="Lv G."/>
            <person name="Zhou Y."/>
            <person name="Sun X."/>
            <person name="Brodelius P.E."/>
            <person name="Rose J.K.C."/>
            <person name="Tang K."/>
        </authorList>
    </citation>
    <scope>NUCLEOTIDE SEQUENCE [LARGE SCALE GENOMIC DNA]</scope>
    <source>
        <strain evidence="3">cv. Huhao1</strain>
        <tissue evidence="2">Leaf</tissue>
    </source>
</reference>
<evidence type="ECO:0000313" key="3">
    <source>
        <dbReference type="Proteomes" id="UP000245207"/>
    </source>
</evidence>
<accession>A0A2U1KJI4</accession>
<evidence type="ECO:0000259" key="1">
    <source>
        <dbReference type="Pfam" id="PF00646"/>
    </source>
</evidence>
<dbReference type="Pfam" id="PF00646">
    <property type="entry name" value="F-box"/>
    <property type="match status" value="1"/>
</dbReference>
<organism evidence="2 3">
    <name type="scientific">Artemisia annua</name>
    <name type="common">Sweet wormwood</name>
    <dbReference type="NCBI Taxonomy" id="35608"/>
    <lineage>
        <taxon>Eukaryota</taxon>
        <taxon>Viridiplantae</taxon>
        <taxon>Streptophyta</taxon>
        <taxon>Embryophyta</taxon>
        <taxon>Tracheophyta</taxon>
        <taxon>Spermatophyta</taxon>
        <taxon>Magnoliopsida</taxon>
        <taxon>eudicotyledons</taxon>
        <taxon>Gunneridae</taxon>
        <taxon>Pentapetalae</taxon>
        <taxon>asterids</taxon>
        <taxon>campanulids</taxon>
        <taxon>Asterales</taxon>
        <taxon>Asteraceae</taxon>
        <taxon>Asteroideae</taxon>
        <taxon>Anthemideae</taxon>
        <taxon>Artemisiinae</taxon>
        <taxon>Artemisia</taxon>
    </lineage>
</organism>
<dbReference type="EMBL" id="PKPP01017455">
    <property type="protein sequence ID" value="PWA36940.1"/>
    <property type="molecule type" value="Genomic_DNA"/>
</dbReference>
<proteinExistence type="predicted"/>
<evidence type="ECO:0000313" key="2">
    <source>
        <dbReference type="EMBL" id="PWA36940.1"/>
    </source>
</evidence>
<dbReference type="AlphaFoldDB" id="A0A2U1KJI4"/>
<dbReference type="PANTHER" id="PTHR32278">
    <property type="entry name" value="F-BOX DOMAIN-CONTAINING PROTEIN"/>
    <property type="match status" value="1"/>
</dbReference>
<gene>
    <name evidence="2" type="ORF">CTI12_AA595370</name>
</gene>
<dbReference type="STRING" id="35608.A0A2U1KJI4"/>
<dbReference type="CDD" id="cd22162">
    <property type="entry name" value="F-box_AtSKIP3-like"/>
    <property type="match status" value="1"/>
</dbReference>
<feature type="domain" description="F-box" evidence="1">
    <location>
        <begin position="24"/>
        <end position="65"/>
    </location>
</feature>
<dbReference type="SUPFAM" id="SSF81383">
    <property type="entry name" value="F-box domain"/>
    <property type="match status" value="1"/>
</dbReference>
<dbReference type="OrthoDB" id="1918565at2759"/>
<protein>
    <submittedName>
        <fullName evidence="2">F-box domain, Phloem protein 2-like protein</fullName>
    </submittedName>
</protein>
<sequence length="295" mass="33723">MSSYLQVMSSYSLLFVSSFQTDMERLPEDCITHILSFGSPRDACRSMVLASIFKNAAESEVLWEKFLPPDYQEILSKSVCPMTYKSKKDLFYKLSSLLLIDGGLKAFSIDKATGKKCYMLSARELYIAWSANPLFWYWKPVIESRFSECVELIMTSCLKVEGKISTRILSPNTMYRACLIVQVAHHRAYGLDVLPFEVLVEVGDFRSRGTILLSHSERSKRSFEHPEKDLNLTYNKEDVSRVCRQRNDGWLEIELGEFYNEGFGEKEVKMSLREVDGVHLKGGLLVEGIEITPVS</sequence>
<name>A0A2U1KJI4_ARTAN</name>
<dbReference type="InterPro" id="IPR036047">
    <property type="entry name" value="F-box-like_dom_sf"/>
</dbReference>
<dbReference type="InterPro" id="IPR025886">
    <property type="entry name" value="PP2-like"/>
</dbReference>
<dbReference type="Proteomes" id="UP000245207">
    <property type="component" value="Unassembled WGS sequence"/>
</dbReference>
<dbReference type="Gene3D" id="1.20.1280.50">
    <property type="match status" value="1"/>
</dbReference>
<dbReference type="Pfam" id="PF14299">
    <property type="entry name" value="PP2"/>
    <property type="match status" value="1"/>
</dbReference>